<sequence>MKSSVFTLESFDGYPLTIKLSTPNKSQVGKLIIFVQGTGPNTYDNHRKIEEVEFNYFDLFAKEFCKRDIAFCRWSTRGCSISENSPMYVNIDDEKYKSYLPSTSVSDIEFVVNYLKNQEQFKNTKIILFGFSEGSQIAPLVALNGKANIHGLLLAGYANENLRTTLEWQLSGGSSMVNMCKWFDYENKGYITKANFEEDRYQLRQTYLGDITFEDYDLDYNGIIEQKDFEIMLREYKNQVFNAINSDDDEWLKNNYEVRITSAWCKEHFKLSPAKEILVKLNIPIHIFHGKDDASIPVQDVLDIDKTFKKLKKNNLHVNIFENHDHDLNYLLYPMKAIISEGLQSIFETAAII</sequence>
<reference evidence="1 2" key="1">
    <citation type="submission" date="2023-04" db="EMBL/GenBank/DDBJ databases">
        <title>Clostridium tannerae sp. nov., isolated from the fecal material of an alpaca.</title>
        <authorList>
            <person name="Miller S."/>
            <person name="Hendry M."/>
            <person name="King J."/>
            <person name="Sankaranarayanan K."/>
            <person name="Lawson P.A."/>
        </authorList>
    </citation>
    <scope>NUCLEOTIDE SEQUENCE [LARGE SCALE GENOMIC DNA]</scope>
    <source>
        <strain evidence="1 2">A1-XYC3</strain>
    </source>
</reference>
<dbReference type="PANTHER" id="PTHR43265:SF1">
    <property type="entry name" value="ESTERASE ESTD"/>
    <property type="match status" value="1"/>
</dbReference>
<gene>
    <name evidence="1" type="ORF">P8V03_09805</name>
</gene>
<organism evidence="1 2">
    <name type="scientific">Clostridium tanneri</name>
    <dbReference type="NCBI Taxonomy" id="3037988"/>
    <lineage>
        <taxon>Bacteria</taxon>
        <taxon>Bacillati</taxon>
        <taxon>Bacillota</taxon>
        <taxon>Clostridia</taxon>
        <taxon>Eubacteriales</taxon>
        <taxon>Clostridiaceae</taxon>
        <taxon>Clostridium</taxon>
    </lineage>
</organism>
<dbReference type="InterPro" id="IPR053145">
    <property type="entry name" value="AB_hydrolase_Est10"/>
</dbReference>
<keyword evidence="2" id="KW-1185">Reference proteome</keyword>
<dbReference type="RefSeq" id="WP_318798028.1">
    <property type="nucleotide sequence ID" value="NZ_JARUJP010000009.1"/>
</dbReference>
<dbReference type="PANTHER" id="PTHR43265">
    <property type="entry name" value="ESTERASE ESTD"/>
    <property type="match status" value="1"/>
</dbReference>
<name>A0ABU4JTG6_9CLOT</name>
<evidence type="ECO:0000313" key="2">
    <source>
        <dbReference type="Proteomes" id="UP001281656"/>
    </source>
</evidence>
<accession>A0ABU4JTG6</accession>
<dbReference type="SUPFAM" id="SSF53474">
    <property type="entry name" value="alpha/beta-Hydrolases"/>
    <property type="match status" value="1"/>
</dbReference>
<dbReference type="InterPro" id="IPR029058">
    <property type="entry name" value="AB_hydrolase_fold"/>
</dbReference>
<evidence type="ECO:0008006" key="3">
    <source>
        <dbReference type="Google" id="ProtNLM"/>
    </source>
</evidence>
<protein>
    <recommendedName>
        <fullName evidence="3">EF-hand domain-containing protein</fullName>
    </recommendedName>
</protein>
<dbReference type="EMBL" id="JARUJP010000009">
    <property type="protein sequence ID" value="MDW8801448.1"/>
    <property type="molecule type" value="Genomic_DNA"/>
</dbReference>
<proteinExistence type="predicted"/>
<dbReference type="Proteomes" id="UP001281656">
    <property type="component" value="Unassembled WGS sequence"/>
</dbReference>
<dbReference type="Gene3D" id="3.40.50.1820">
    <property type="entry name" value="alpha/beta hydrolase"/>
    <property type="match status" value="1"/>
</dbReference>
<comment type="caution">
    <text evidence="1">The sequence shown here is derived from an EMBL/GenBank/DDBJ whole genome shotgun (WGS) entry which is preliminary data.</text>
</comment>
<evidence type="ECO:0000313" key="1">
    <source>
        <dbReference type="EMBL" id="MDW8801448.1"/>
    </source>
</evidence>